<dbReference type="PANTHER" id="PTHR48083:SF5">
    <property type="entry name" value="NRGC PROTEIN"/>
    <property type="match status" value="1"/>
</dbReference>
<dbReference type="Gene3D" id="1.20.140.10">
    <property type="entry name" value="Butyryl-CoA Dehydrogenase, subunit A, domain 3"/>
    <property type="match status" value="1"/>
</dbReference>
<dbReference type="InterPro" id="IPR013107">
    <property type="entry name" value="Acyl-CoA_DH_C"/>
</dbReference>
<gene>
    <name evidence="5" type="ORF">I3J27_22460</name>
</gene>
<dbReference type="Pfam" id="PF02771">
    <property type="entry name" value="Acyl-CoA_dh_N"/>
    <property type="match status" value="1"/>
</dbReference>
<protein>
    <submittedName>
        <fullName evidence="5">Acyl-CoA dehydrogenase family protein</fullName>
    </submittedName>
</protein>
<dbReference type="PANTHER" id="PTHR48083">
    <property type="entry name" value="MEDIUM-CHAIN SPECIFIC ACYL-COA DEHYDROGENASE, MITOCHONDRIAL-RELATED"/>
    <property type="match status" value="1"/>
</dbReference>
<evidence type="ECO:0000313" key="6">
    <source>
        <dbReference type="Proteomes" id="UP001179614"/>
    </source>
</evidence>
<keyword evidence="1" id="KW-0560">Oxidoreductase</keyword>
<dbReference type="InterPro" id="IPR050741">
    <property type="entry name" value="Acyl-CoA_dehydrogenase"/>
</dbReference>
<comment type="similarity">
    <text evidence="2">Belongs to the HpaH/HsaA monooxygenase family.</text>
</comment>
<dbReference type="InterPro" id="IPR046373">
    <property type="entry name" value="Acyl-CoA_Oxase/DH_mid-dom_sf"/>
</dbReference>
<dbReference type="InterPro" id="IPR013786">
    <property type="entry name" value="AcylCoA_DH/ox_N"/>
</dbReference>
<feature type="domain" description="Acyl-CoA dehydrogenase C-terminal" evidence="4">
    <location>
        <begin position="253"/>
        <end position="383"/>
    </location>
</feature>
<reference evidence="5" key="1">
    <citation type="submission" date="2021-12" db="EMBL/GenBank/DDBJ databases">
        <title>Bradyrhizobium xenonodulans sp. nov.</title>
        <authorList>
            <person name="Claassens R."/>
            <person name="Venter S.N."/>
            <person name="Beukes C.W."/>
            <person name="Stepkowski T."/>
            <person name="Steenkamp E.T."/>
        </authorList>
    </citation>
    <scope>NUCLEOTIDE SEQUENCE</scope>
    <source>
        <strain evidence="5">14AB</strain>
    </source>
</reference>
<evidence type="ECO:0000256" key="1">
    <source>
        <dbReference type="ARBA" id="ARBA00023002"/>
    </source>
</evidence>
<dbReference type="SUPFAM" id="SSF47203">
    <property type="entry name" value="Acyl-CoA dehydrogenase C-terminal domain-like"/>
    <property type="match status" value="1"/>
</dbReference>
<evidence type="ECO:0000256" key="2">
    <source>
        <dbReference type="ARBA" id="ARBA00049661"/>
    </source>
</evidence>
<dbReference type="InterPro" id="IPR009100">
    <property type="entry name" value="AcylCoA_DH/oxidase_NM_dom_sf"/>
</dbReference>
<evidence type="ECO:0000259" key="3">
    <source>
        <dbReference type="Pfam" id="PF02771"/>
    </source>
</evidence>
<dbReference type="InterPro" id="IPR036250">
    <property type="entry name" value="AcylCo_DH-like_C"/>
</dbReference>
<evidence type="ECO:0000313" key="5">
    <source>
        <dbReference type="EMBL" id="WBL75795.1"/>
    </source>
</evidence>
<dbReference type="Gene3D" id="1.10.540.10">
    <property type="entry name" value="Acyl-CoA dehydrogenase/oxidase, N-terminal domain"/>
    <property type="match status" value="1"/>
</dbReference>
<dbReference type="SUPFAM" id="SSF56645">
    <property type="entry name" value="Acyl-CoA dehydrogenase NM domain-like"/>
    <property type="match status" value="1"/>
</dbReference>
<proteinExistence type="inferred from homology"/>
<dbReference type="Pfam" id="PF08028">
    <property type="entry name" value="Acyl-CoA_dh_2"/>
    <property type="match status" value="1"/>
</dbReference>
<evidence type="ECO:0000259" key="4">
    <source>
        <dbReference type="Pfam" id="PF08028"/>
    </source>
</evidence>
<dbReference type="PIRSF" id="PIRSF016578">
    <property type="entry name" value="HsaA"/>
    <property type="match status" value="1"/>
</dbReference>
<accession>A0ABY7MBU9</accession>
<keyword evidence="6" id="KW-1185">Reference proteome</keyword>
<dbReference type="Proteomes" id="UP001179614">
    <property type="component" value="Chromosome"/>
</dbReference>
<feature type="domain" description="Acyl-CoA dehydrogenase/oxidase N-terminal" evidence="3">
    <location>
        <begin position="43"/>
        <end position="115"/>
    </location>
</feature>
<dbReference type="RefSeq" id="WP_270160606.1">
    <property type="nucleotide sequence ID" value="NZ_CP089391.1"/>
</dbReference>
<dbReference type="EMBL" id="CP089391">
    <property type="protein sequence ID" value="WBL75795.1"/>
    <property type="molecule type" value="Genomic_DNA"/>
</dbReference>
<dbReference type="InterPro" id="IPR037069">
    <property type="entry name" value="AcylCoA_DH/ox_N_sf"/>
</dbReference>
<sequence length="404" mass="42373">MRNHWDVVEAGELMSRPGPDLIAGAPEPVRRLLEAVQALDPLIAAQRSQFDGARRLPDEVFAALADAGLFRLWLPGALGGPELSPLDFMRVVEAASALDGSVGWLVGNGGGMSRIGGYLGEAVAREWFADPRAFVAGATGAVGTATAVAGGYRLSGRWPFGSGAHHAARFMGLASVRPEDPVSPLLCCYLGRAEVTILDNWHVSGLRGTGSCDFEARDVFVPAAHVHPFLGPQPTQPGLLYRLPPVSVFAWSICGVPLGIASGAIASFAELACRKSRLGTRALLRDRETVQATVGRARATLRAARTFLIGAMTELMAAAETGGQRLVEARADIRIANAHAAETAMSVADELAASAGAAAIFESCALERAVRDVHAAAKHIAMSPNNYIVAGRLTLGLDPGTARF</sequence>
<dbReference type="Gene3D" id="2.40.110.10">
    <property type="entry name" value="Butyryl-CoA Dehydrogenase, subunit A, domain 2"/>
    <property type="match status" value="1"/>
</dbReference>
<organism evidence="5 6">
    <name type="scientific">Bradyrhizobium xenonodulans</name>
    <dbReference type="NCBI Taxonomy" id="2736875"/>
    <lineage>
        <taxon>Bacteria</taxon>
        <taxon>Pseudomonadati</taxon>
        <taxon>Pseudomonadota</taxon>
        <taxon>Alphaproteobacteria</taxon>
        <taxon>Hyphomicrobiales</taxon>
        <taxon>Nitrobacteraceae</taxon>
        <taxon>Bradyrhizobium</taxon>
    </lineage>
</organism>
<name>A0ABY7MBU9_9BRAD</name>